<organism evidence="1 2">
    <name type="scientific">Ancylostoma duodenale</name>
    <dbReference type="NCBI Taxonomy" id="51022"/>
    <lineage>
        <taxon>Eukaryota</taxon>
        <taxon>Metazoa</taxon>
        <taxon>Ecdysozoa</taxon>
        <taxon>Nematoda</taxon>
        <taxon>Chromadorea</taxon>
        <taxon>Rhabditida</taxon>
        <taxon>Rhabditina</taxon>
        <taxon>Rhabditomorpha</taxon>
        <taxon>Strongyloidea</taxon>
        <taxon>Ancylostomatidae</taxon>
        <taxon>Ancylostomatinae</taxon>
        <taxon>Ancylostoma</taxon>
    </lineage>
</organism>
<protein>
    <submittedName>
        <fullName evidence="1">Uncharacterized protein</fullName>
    </submittedName>
</protein>
<name>A0A0C2HEA8_9BILA</name>
<dbReference type="AlphaFoldDB" id="A0A0C2HEA8"/>
<evidence type="ECO:0000313" key="2">
    <source>
        <dbReference type="Proteomes" id="UP000054047"/>
    </source>
</evidence>
<reference evidence="1 2" key="1">
    <citation type="submission" date="2013-12" db="EMBL/GenBank/DDBJ databases">
        <title>Draft genome of the parsitic nematode Ancylostoma duodenale.</title>
        <authorList>
            <person name="Mitreva M."/>
        </authorList>
    </citation>
    <scope>NUCLEOTIDE SEQUENCE [LARGE SCALE GENOMIC DNA]</scope>
    <source>
        <strain evidence="1 2">Zhejiang</strain>
    </source>
</reference>
<accession>A0A0C2HEA8</accession>
<gene>
    <name evidence="1" type="ORF">ANCDUO_01808</name>
</gene>
<evidence type="ECO:0000313" key="1">
    <source>
        <dbReference type="EMBL" id="KIH67861.1"/>
    </source>
</evidence>
<dbReference type="OrthoDB" id="5849338at2759"/>
<sequence>MLACALCIANPQACPNPEWYTNLCLHLHAGISSHCRDAGPCRPHHAPGWGFLLFRIQKRFPEKELTSYCLGH</sequence>
<keyword evidence="2" id="KW-1185">Reference proteome</keyword>
<dbReference type="EMBL" id="KN726544">
    <property type="protein sequence ID" value="KIH67861.1"/>
    <property type="molecule type" value="Genomic_DNA"/>
</dbReference>
<dbReference type="Proteomes" id="UP000054047">
    <property type="component" value="Unassembled WGS sequence"/>
</dbReference>
<proteinExistence type="predicted"/>